<sequence>MSIQKEKWYVQSKKADFKAVGEKYGIDQVTARIIRNRDIIEDADIAKYLHPDLSDLYSPHLMKDMDRLIEILHKKITEKKSIRIIGDYDIDGIESSYILLKGLQRVGAIVSVAIPDRMKDGYGVNESLITKAKEDGIDTIITCDNGIAALDAIAYAKEEGLTVLVTDHHDIPYQEEDGVRSYLRSQADAIVNPKQKECGYPFAGICGAVVAWKVIQALYEACKIPAEEAMVFLENAAFATVGDVMDLIDENRIIVKYGLEQMRHTRNLGLQALIQQKEVQADRLSAYHLGFVLGPCINASGRLDTAVRSLKLLLADQKESAIILATELADLNEERKQMTADGLDAAVEMIQAQALDQQKVMVVYLKDLHESLAGIVAGRIRELYHHPVFVLTKAEDGVKGSGRSIETYSMYEELCKCQDLFTKFGGHKMAAGLSIPEEKVQEFTERINANATLTEDDFIPKILIDVPMPLAYVNRQLVEELKVLEPFGKGNAKPVFADKNIRIRDKRIVGKNRNVLKLTIQDMAGGTYPAVYFGDAETMMQFLETKDVISIVYYPEINSYMGREEIQFVISNYC</sequence>
<dbReference type="InterPro" id="IPR004610">
    <property type="entry name" value="RecJ"/>
</dbReference>
<dbReference type="InterPro" id="IPR051673">
    <property type="entry name" value="SSDNA_exonuclease_RecJ"/>
</dbReference>
<evidence type="ECO:0000313" key="10">
    <source>
        <dbReference type="EMBL" id="MBC5714856.1"/>
    </source>
</evidence>
<feature type="domain" description="RecJ OB" evidence="9">
    <location>
        <begin position="464"/>
        <end position="571"/>
    </location>
</feature>
<dbReference type="Pfam" id="PF01368">
    <property type="entry name" value="DHH"/>
    <property type="match status" value="1"/>
</dbReference>
<dbReference type="Gene3D" id="3.90.1640.30">
    <property type="match status" value="1"/>
</dbReference>
<evidence type="ECO:0000313" key="11">
    <source>
        <dbReference type="Proteomes" id="UP000606720"/>
    </source>
</evidence>
<reference evidence="10" key="1">
    <citation type="submission" date="2020-08" db="EMBL/GenBank/DDBJ databases">
        <title>Genome public.</title>
        <authorList>
            <person name="Liu C."/>
            <person name="Sun Q."/>
        </authorList>
    </citation>
    <scope>NUCLEOTIDE SEQUENCE</scope>
    <source>
        <strain evidence="10">BX1005</strain>
    </source>
</reference>
<feature type="domain" description="DHHA1" evidence="8">
    <location>
        <begin position="358"/>
        <end position="449"/>
    </location>
</feature>
<evidence type="ECO:0000259" key="7">
    <source>
        <dbReference type="Pfam" id="PF01368"/>
    </source>
</evidence>
<dbReference type="Pfam" id="PF02272">
    <property type="entry name" value="DHHA1"/>
    <property type="match status" value="1"/>
</dbReference>
<dbReference type="RefSeq" id="WP_186867453.1">
    <property type="nucleotide sequence ID" value="NZ_JACOPH010000011.1"/>
</dbReference>
<feature type="domain" description="DDH" evidence="7">
    <location>
        <begin position="82"/>
        <end position="222"/>
    </location>
</feature>
<dbReference type="GO" id="GO:0008409">
    <property type="term" value="F:5'-3' exonuclease activity"/>
    <property type="evidence" value="ECO:0007669"/>
    <property type="project" value="InterPro"/>
</dbReference>
<dbReference type="Proteomes" id="UP000606720">
    <property type="component" value="Unassembled WGS sequence"/>
</dbReference>
<evidence type="ECO:0000259" key="9">
    <source>
        <dbReference type="Pfam" id="PF17768"/>
    </source>
</evidence>
<keyword evidence="5 10" id="KW-0269">Exonuclease</keyword>
<dbReference type="Pfam" id="PF17768">
    <property type="entry name" value="RecJ_OB"/>
    <property type="match status" value="1"/>
</dbReference>
<dbReference type="PANTHER" id="PTHR30255:SF2">
    <property type="entry name" value="SINGLE-STRANDED-DNA-SPECIFIC EXONUCLEASE RECJ"/>
    <property type="match status" value="1"/>
</dbReference>
<evidence type="ECO:0000259" key="8">
    <source>
        <dbReference type="Pfam" id="PF02272"/>
    </source>
</evidence>
<gene>
    <name evidence="10" type="primary">recJ</name>
    <name evidence="10" type="ORF">H8S17_11710</name>
</gene>
<dbReference type="NCBIfam" id="TIGR00644">
    <property type="entry name" value="recJ"/>
    <property type="match status" value="1"/>
</dbReference>
<dbReference type="Gene3D" id="3.10.310.30">
    <property type="match status" value="1"/>
</dbReference>
<dbReference type="PANTHER" id="PTHR30255">
    <property type="entry name" value="SINGLE-STRANDED-DNA-SPECIFIC EXONUCLEASE RECJ"/>
    <property type="match status" value="1"/>
</dbReference>
<feature type="coiled-coil region" evidence="6">
    <location>
        <begin position="314"/>
        <end position="341"/>
    </location>
</feature>
<keyword evidence="3" id="KW-0540">Nuclease</keyword>
<accession>A0A923LS35</accession>
<evidence type="ECO:0000256" key="4">
    <source>
        <dbReference type="ARBA" id="ARBA00022801"/>
    </source>
</evidence>
<evidence type="ECO:0000256" key="2">
    <source>
        <dbReference type="ARBA" id="ARBA00019841"/>
    </source>
</evidence>
<dbReference type="InterPro" id="IPR001667">
    <property type="entry name" value="DDH_dom"/>
</dbReference>
<dbReference type="GO" id="GO:0006281">
    <property type="term" value="P:DNA repair"/>
    <property type="evidence" value="ECO:0007669"/>
    <property type="project" value="InterPro"/>
</dbReference>
<keyword evidence="11" id="KW-1185">Reference proteome</keyword>
<protein>
    <recommendedName>
        <fullName evidence="2">Single-stranded-DNA-specific exonuclease RecJ</fullName>
    </recommendedName>
</protein>
<evidence type="ECO:0000256" key="1">
    <source>
        <dbReference type="ARBA" id="ARBA00005915"/>
    </source>
</evidence>
<comment type="similarity">
    <text evidence="1">Belongs to the RecJ family.</text>
</comment>
<dbReference type="InterPro" id="IPR038763">
    <property type="entry name" value="DHH_sf"/>
</dbReference>
<evidence type="ECO:0000256" key="3">
    <source>
        <dbReference type="ARBA" id="ARBA00022722"/>
    </source>
</evidence>
<organism evidence="10 11">
    <name type="scientific">Roseburia zhanii</name>
    <dbReference type="NCBI Taxonomy" id="2763064"/>
    <lineage>
        <taxon>Bacteria</taxon>
        <taxon>Bacillati</taxon>
        <taxon>Bacillota</taxon>
        <taxon>Clostridia</taxon>
        <taxon>Lachnospirales</taxon>
        <taxon>Lachnospiraceae</taxon>
        <taxon>Roseburia</taxon>
    </lineage>
</organism>
<keyword evidence="4" id="KW-0378">Hydrolase</keyword>
<dbReference type="GO" id="GO:0003676">
    <property type="term" value="F:nucleic acid binding"/>
    <property type="evidence" value="ECO:0007669"/>
    <property type="project" value="InterPro"/>
</dbReference>
<dbReference type="SUPFAM" id="SSF64182">
    <property type="entry name" value="DHH phosphoesterases"/>
    <property type="match status" value="1"/>
</dbReference>
<proteinExistence type="inferred from homology"/>
<dbReference type="InterPro" id="IPR003156">
    <property type="entry name" value="DHHA1_dom"/>
</dbReference>
<keyword evidence="6" id="KW-0175">Coiled coil</keyword>
<comment type="caution">
    <text evidence="10">The sequence shown here is derived from an EMBL/GenBank/DDBJ whole genome shotgun (WGS) entry which is preliminary data.</text>
</comment>
<evidence type="ECO:0000256" key="5">
    <source>
        <dbReference type="ARBA" id="ARBA00022839"/>
    </source>
</evidence>
<dbReference type="GO" id="GO:0006310">
    <property type="term" value="P:DNA recombination"/>
    <property type="evidence" value="ECO:0007669"/>
    <property type="project" value="InterPro"/>
</dbReference>
<dbReference type="EMBL" id="JACOPH010000011">
    <property type="protein sequence ID" value="MBC5714856.1"/>
    <property type="molecule type" value="Genomic_DNA"/>
</dbReference>
<dbReference type="AlphaFoldDB" id="A0A923LS35"/>
<dbReference type="InterPro" id="IPR041122">
    <property type="entry name" value="RecJ_OB"/>
</dbReference>
<name>A0A923LS35_9FIRM</name>
<evidence type="ECO:0000256" key="6">
    <source>
        <dbReference type="SAM" id="Coils"/>
    </source>
</evidence>